<proteinExistence type="predicted"/>
<dbReference type="AlphaFoldDB" id="A0A0F6WFM7"/>
<reference evidence="2" key="1">
    <citation type="journal article" date="2015" name="Infect. Immun.">
        <title>An Invertron-Like Linear Plasmid Mediates Intracellular Survival and Virulence in Bovine Isolates of Rhodococcus equi.</title>
        <authorList>
            <person name="Valero-Rello A."/>
            <person name="Hapeshi A."/>
            <person name="Anastasi E."/>
            <person name="Alvarez S."/>
            <person name="Scortti M."/>
            <person name="Meijer W.G."/>
            <person name="MacArthur I."/>
            <person name="Vazquez-Boland J.A."/>
        </authorList>
    </citation>
    <scope>NUCLEOTIDE SEQUENCE</scope>
    <source>
        <strain evidence="3">PAM1571</strain>
        <strain evidence="2">PAM2012</strain>
        <plasmid evidence="3">pVAPN1571</plasmid>
        <plasmid evidence="2">pVAPN2012</plasmid>
    </source>
</reference>
<organism evidence="2">
    <name type="scientific">Rhodococcus hoagii</name>
    <name type="common">Corynebacterium equii</name>
    <dbReference type="NCBI Taxonomy" id="43767"/>
    <lineage>
        <taxon>Bacteria</taxon>
        <taxon>Bacillati</taxon>
        <taxon>Actinomycetota</taxon>
        <taxon>Actinomycetes</taxon>
        <taxon>Mycobacteriales</taxon>
        <taxon>Nocardiaceae</taxon>
        <taxon>Prescottella</taxon>
    </lineage>
</organism>
<feature type="compositionally biased region" description="Acidic residues" evidence="1">
    <location>
        <begin position="77"/>
        <end position="92"/>
    </location>
</feature>
<sequence length="92" mass="10213">MTPELEIIVVRDPDGPARIEAFLGGEPIDATEFVIDAGAGWHWEDWKHARDENLAAASEKARAALRGHYDDPPGGDYVEDRDDEPWIDENAA</sequence>
<evidence type="ECO:0000256" key="1">
    <source>
        <dbReference type="SAM" id="MobiDB-lite"/>
    </source>
</evidence>
<protein>
    <submittedName>
        <fullName evidence="2">Uncharacterized protein</fullName>
    </submittedName>
</protein>
<gene>
    <name evidence="2" type="ORF">pVAPN2012_0030</name>
    <name evidence="3" type="ORF">pVAPN_0030</name>
</gene>
<dbReference type="EMBL" id="KP851975">
    <property type="protein sequence ID" value="AKF15962.1"/>
    <property type="molecule type" value="Genomic_DNA"/>
</dbReference>
<accession>A0A0F6WFM7</accession>
<geneLocation type="plasmid" evidence="3">
    <name>pVAPN1571</name>
</geneLocation>
<geneLocation type="plasmid" evidence="2">
    <name>pVAPN2012</name>
</geneLocation>
<evidence type="ECO:0000313" key="3">
    <source>
        <dbReference type="EMBL" id="AKG90462.1"/>
    </source>
</evidence>
<feature type="region of interest" description="Disordered" evidence="1">
    <location>
        <begin position="65"/>
        <end position="92"/>
    </location>
</feature>
<dbReference type="EMBL" id="KF439868">
    <property type="protein sequence ID" value="AKG90462.1"/>
    <property type="molecule type" value="Genomic_DNA"/>
</dbReference>
<evidence type="ECO:0000313" key="2">
    <source>
        <dbReference type="EMBL" id="AKF15962.1"/>
    </source>
</evidence>
<keyword evidence="2" id="KW-0614">Plasmid</keyword>
<dbReference type="RefSeq" id="WP_233279763.1">
    <property type="nucleotide sequence ID" value="NZ_AP024182.1"/>
</dbReference>
<name>A0A0F6WFM7_RHOHA</name>